<reference evidence="3" key="2">
    <citation type="submission" date="2015-01" db="EMBL/GenBank/DDBJ databases">
        <title>Evolutionary Origins and Diversification of the Mycorrhizal Mutualists.</title>
        <authorList>
            <consortium name="DOE Joint Genome Institute"/>
            <consortium name="Mycorrhizal Genomics Consortium"/>
            <person name="Kohler A."/>
            <person name="Kuo A."/>
            <person name="Nagy L.G."/>
            <person name="Floudas D."/>
            <person name="Copeland A."/>
            <person name="Barry K.W."/>
            <person name="Cichocki N."/>
            <person name="Veneault-Fourrey C."/>
            <person name="LaButti K."/>
            <person name="Lindquist E.A."/>
            <person name="Lipzen A."/>
            <person name="Lundell T."/>
            <person name="Morin E."/>
            <person name="Murat C."/>
            <person name="Riley R."/>
            <person name="Ohm R."/>
            <person name="Sun H."/>
            <person name="Tunlid A."/>
            <person name="Henrissat B."/>
            <person name="Grigoriev I.V."/>
            <person name="Hibbett D.S."/>
            <person name="Martin F."/>
        </authorList>
    </citation>
    <scope>NUCLEOTIDE SEQUENCE [LARGE SCALE GENOMIC DNA]</scope>
    <source>
        <strain evidence="3">ATCC 200175</strain>
    </source>
</reference>
<sequence>MLQGFAPIELSQYLLHAGAAQGGVGNQSSLRVQHRATTHPITLAHTQRPAHEGSIRPPAYPIRLGLSLLFTDPRVRPHTACSAHALVRPPTARGSAEHSRRNLHPTLEPLDIELLTASFRDLQVSLDLSPYHLTSPASRLSPDSCLPLDSHVLPNSRILPIRTRLSHLSPERDGHVTPAPDSRLDSPGTPQRTAPDLLDLSPFVPGAFHHSTPLRNPLNTPLLSPGSPLSPLTPSSSSASSPDLVTQFDPLPALDLNHVSVNSPAPPHLATNSNGPHPSQTPENILRVPNTPVPVAHPPLQPPMAAPFTMPLRGTKDAPKFQGKIIAELPRFLEDIRAAIRYATLDEAELWETLESATVVPADWANFVTAVKQLYPGCEGADRYYRLDLHNLVQEYRVKPMKNREELGEYHRKFQKVTAHLISTDKLSVNERDLLFLDGLPHALTVPVQARLQYKVPDVHPSDPYPMASTLEAANFCLTGASLRPAYSPYTYNQPPQTFQQQPASTQPRSPAPHQQPPAQTTTPPTTNPALGTVMKQEYPAPGSQAARIATCAFCQDPFHFVPSCQLALAYINEGKLSLDHLLAQPAASTESASSSGFVRDPPPHITAALYTTAYGDDNSLEMELEVEPSAFLHTSSGDLTIPDSSEVDDLEFQAFLANAWANFQAGKGKGDQSKGKKMCFDGVEISCRKASRVTVEEEIESPAVREARAPGTRKSSPLSQSTTPESLPSQDSPSPSSSAVIIAPPTLRAPGKGQPIAKPMPMTALASTPSVTQQREPVTSEHTPSKPATPAATAQPATTSPGTLKNGQFCYSFPLADSEAPKRALDQVLGITVPVPLKELLALSPDLRKHMKEAVMGKRVWGNLLTQADPETPDARAGASAHCFELEGRDPEGIAREYGPKLTYSDNGRIVGNHSIPLHYIEATIVGTRRVIQCVLDTGSEVIAMPKALWETLGLVARPEYLMHMQSVNESSDSTIGVIENLGLDLGVRELYLQVQVIPKAPFHILLGHLFHCLMSATTEDFPDGKQLLTLRDPNTGKCYKIPTCIWTDNCPRCKSLGRCEKHKSSSEPEEDF</sequence>
<name>A0A0C9T290_PAXIN</name>
<feature type="compositionally biased region" description="Low complexity" evidence="1">
    <location>
        <begin position="786"/>
        <end position="802"/>
    </location>
</feature>
<feature type="region of interest" description="Disordered" evidence="1">
    <location>
        <begin position="164"/>
        <end position="285"/>
    </location>
</feature>
<accession>A0A0C9T290</accession>
<evidence type="ECO:0000313" key="3">
    <source>
        <dbReference type="Proteomes" id="UP000053647"/>
    </source>
</evidence>
<feature type="compositionally biased region" description="Low complexity" evidence="1">
    <location>
        <begin position="517"/>
        <end position="530"/>
    </location>
</feature>
<feature type="compositionally biased region" description="Polar residues" evidence="1">
    <location>
        <begin position="714"/>
        <end position="724"/>
    </location>
</feature>
<feature type="compositionally biased region" description="Low complexity" evidence="1">
    <location>
        <begin position="211"/>
        <end position="242"/>
    </location>
</feature>
<reference evidence="2 3" key="1">
    <citation type="submission" date="2014-06" db="EMBL/GenBank/DDBJ databases">
        <authorList>
            <consortium name="DOE Joint Genome Institute"/>
            <person name="Kuo A."/>
            <person name="Kohler A."/>
            <person name="Nagy L.G."/>
            <person name="Floudas D."/>
            <person name="Copeland A."/>
            <person name="Barry K.W."/>
            <person name="Cichocki N."/>
            <person name="Veneault-Fourrey C."/>
            <person name="LaButti K."/>
            <person name="Lindquist E.A."/>
            <person name="Lipzen A."/>
            <person name="Lundell T."/>
            <person name="Morin E."/>
            <person name="Murat C."/>
            <person name="Sun H."/>
            <person name="Tunlid A."/>
            <person name="Henrissat B."/>
            <person name="Grigoriev I.V."/>
            <person name="Hibbett D.S."/>
            <person name="Martin F."/>
            <person name="Nordberg H.P."/>
            <person name="Cantor M.N."/>
            <person name="Hua S.X."/>
        </authorList>
    </citation>
    <scope>NUCLEOTIDE SEQUENCE [LARGE SCALE GENOMIC DNA]</scope>
    <source>
        <strain evidence="2 3">ATCC 200175</strain>
    </source>
</reference>
<evidence type="ECO:0000313" key="2">
    <source>
        <dbReference type="EMBL" id="KIJ09830.1"/>
    </source>
</evidence>
<protein>
    <recommendedName>
        <fullName evidence="4">Peptidase A2 domain-containing protein</fullName>
    </recommendedName>
</protein>
<dbReference type="Gene3D" id="2.40.70.10">
    <property type="entry name" value="Acid Proteases"/>
    <property type="match status" value="1"/>
</dbReference>
<feature type="region of interest" description="Disordered" evidence="1">
    <location>
        <begin position="489"/>
        <end position="534"/>
    </location>
</feature>
<dbReference type="Proteomes" id="UP000053647">
    <property type="component" value="Unassembled WGS sequence"/>
</dbReference>
<dbReference type="CDD" id="cd00303">
    <property type="entry name" value="retropepsin_like"/>
    <property type="match status" value="1"/>
</dbReference>
<feature type="compositionally biased region" description="Polar residues" evidence="1">
    <location>
        <begin position="490"/>
        <end position="509"/>
    </location>
</feature>
<evidence type="ECO:0008006" key="4">
    <source>
        <dbReference type="Google" id="ProtNLM"/>
    </source>
</evidence>
<dbReference type="InterPro" id="IPR021109">
    <property type="entry name" value="Peptidase_aspartic_dom_sf"/>
</dbReference>
<keyword evidence="3" id="KW-1185">Reference proteome</keyword>
<gene>
    <name evidence="2" type="ORF">PAXINDRAFT_17087</name>
</gene>
<dbReference type="HOGENOM" id="CLU_003921_2_0_1"/>
<feature type="compositionally biased region" description="Polar residues" evidence="1">
    <location>
        <begin position="270"/>
        <end position="283"/>
    </location>
</feature>
<feature type="region of interest" description="Disordered" evidence="1">
    <location>
        <begin position="692"/>
        <end position="805"/>
    </location>
</feature>
<feature type="compositionally biased region" description="Low complexity" evidence="1">
    <location>
        <begin position="725"/>
        <end position="739"/>
    </location>
</feature>
<proteinExistence type="predicted"/>
<evidence type="ECO:0000256" key="1">
    <source>
        <dbReference type="SAM" id="MobiDB-lite"/>
    </source>
</evidence>
<dbReference type="OrthoDB" id="2684738at2759"/>
<dbReference type="AlphaFoldDB" id="A0A0C9T290"/>
<feature type="compositionally biased region" description="Polar residues" evidence="1">
    <location>
        <begin position="766"/>
        <end position="783"/>
    </location>
</feature>
<organism evidence="2 3">
    <name type="scientific">Paxillus involutus ATCC 200175</name>
    <dbReference type="NCBI Taxonomy" id="664439"/>
    <lineage>
        <taxon>Eukaryota</taxon>
        <taxon>Fungi</taxon>
        <taxon>Dikarya</taxon>
        <taxon>Basidiomycota</taxon>
        <taxon>Agaricomycotina</taxon>
        <taxon>Agaricomycetes</taxon>
        <taxon>Agaricomycetidae</taxon>
        <taxon>Boletales</taxon>
        <taxon>Paxilineae</taxon>
        <taxon>Paxillaceae</taxon>
        <taxon>Paxillus</taxon>
    </lineage>
</organism>
<dbReference type="EMBL" id="KN819430">
    <property type="protein sequence ID" value="KIJ09830.1"/>
    <property type="molecule type" value="Genomic_DNA"/>
</dbReference>